<evidence type="ECO:0000313" key="3">
    <source>
        <dbReference type="Proteomes" id="UP000053890"/>
    </source>
</evidence>
<keyword evidence="3" id="KW-1185">Reference proteome</keyword>
<reference evidence="2 3" key="1">
    <citation type="journal article" date="2015" name="Front. Microbiol.">
        <title>Genome sequence of the plant growth promoting endophytic yeast Rhodotorula graminis WP1.</title>
        <authorList>
            <person name="Firrincieli A."/>
            <person name="Otillar R."/>
            <person name="Salamov A."/>
            <person name="Schmutz J."/>
            <person name="Khan Z."/>
            <person name="Redman R.S."/>
            <person name="Fleck N.D."/>
            <person name="Lindquist E."/>
            <person name="Grigoriev I.V."/>
            <person name="Doty S.L."/>
        </authorList>
    </citation>
    <scope>NUCLEOTIDE SEQUENCE [LARGE SCALE GENOMIC DNA]</scope>
    <source>
        <strain evidence="2 3">WP1</strain>
    </source>
</reference>
<organism evidence="2 3">
    <name type="scientific">Rhodotorula graminis (strain WP1)</name>
    <dbReference type="NCBI Taxonomy" id="578459"/>
    <lineage>
        <taxon>Eukaryota</taxon>
        <taxon>Fungi</taxon>
        <taxon>Dikarya</taxon>
        <taxon>Basidiomycota</taxon>
        <taxon>Pucciniomycotina</taxon>
        <taxon>Microbotryomycetes</taxon>
        <taxon>Sporidiobolales</taxon>
        <taxon>Sporidiobolaceae</taxon>
        <taxon>Rhodotorula</taxon>
    </lineage>
</organism>
<dbReference type="Gene3D" id="3.40.30.10">
    <property type="entry name" value="Glutaredoxin"/>
    <property type="match status" value="1"/>
</dbReference>
<dbReference type="InterPro" id="IPR036249">
    <property type="entry name" value="Thioredoxin-like_sf"/>
</dbReference>
<dbReference type="InterPro" id="IPR002109">
    <property type="entry name" value="Glutaredoxin"/>
</dbReference>
<dbReference type="EMBL" id="KQ474085">
    <property type="protein sequence ID" value="KPV72788.1"/>
    <property type="molecule type" value="Genomic_DNA"/>
</dbReference>
<sequence>MVRRVPVVVFSKTTCPYSKRAKARLESLGLRPAMHVVEVDQRPDMPQLHGLLRRRTNHATWPNIIVGSRSIGGADDLERLLANGELGDMLDEVGVRWKSS</sequence>
<dbReference type="Pfam" id="PF00462">
    <property type="entry name" value="Glutaredoxin"/>
    <property type="match status" value="1"/>
</dbReference>
<dbReference type="PRINTS" id="PR00160">
    <property type="entry name" value="GLUTAREDOXIN"/>
</dbReference>
<dbReference type="STRING" id="578459.A0A0P9FAX5"/>
<accession>A0A0P9FAX5</accession>
<name>A0A0P9FAX5_RHOGW</name>
<dbReference type="GO" id="GO:0005796">
    <property type="term" value="C:Golgi lumen"/>
    <property type="evidence" value="ECO:0007669"/>
    <property type="project" value="TreeGrafter"/>
</dbReference>
<dbReference type="RefSeq" id="XP_018268837.1">
    <property type="nucleotide sequence ID" value="XM_018412378.1"/>
</dbReference>
<dbReference type="GO" id="GO:0005801">
    <property type="term" value="C:cis-Golgi network"/>
    <property type="evidence" value="ECO:0007669"/>
    <property type="project" value="TreeGrafter"/>
</dbReference>
<dbReference type="CDD" id="cd03419">
    <property type="entry name" value="GRX_GRXh_1_2_like"/>
    <property type="match status" value="1"/>
</dbReference>
<dbReference type="AlphaFoldDB" id="A0A0P9FAX5"/>
<dbReference type="PANTHER" id="PTHR45694:SF5">
    <property type="entry name" value="GLUTAREDOXIN 2"/>
    <property type="match status" value="1"/>
</dbReference>
<proteinExistence type="predicted"/>
<dbReference type="PROSITE" id="PS51354">
    <property type="entry name" value="GLUTAREDOXIN_2"/>
    <property type="match status" value="1"/>
</dbReference>
<feature type="domain" description="Glutaredoxin" evidence="1">
    <location>
        <begin position="7"/>
        <end position="70"/>
    </location>
</feature>
<dbReference type="GO" id="GO:0034599">
    <property type="term" value="P:cellular response to oxidative stress"/>
    <property type="evidence" value="ECO:0007669"/>
    <property type="project" value="TreeGrafter"/>
</dbReference>
<dbReference type="GeneID" id="28972827"/>
<dbReference type="OMA" id="YSMEARE"/>
<dbReference type="GO" id="GO:0000324">
    <property type="term" value="C:fungal-type vacuole"/>
    <property type="evidence" value="ECO:0007669"/>
    <property type="project" value="TreeGrafter"/>
</dbReference>
<dbReference type="SUPFAM" id="SSF52833">
    <property type="entry name" value="Thioredoxin-like"/>
    <property type="match status" value="1"/>
</dbReference>
<dbReference type="Proteomes" id="UP000053890">
    <property type="component" value="Unassembled WGS sequence"/>
</dbReference>
<gene>
    <name evidence="2" type="ORF">RHOBADRAFT_17525</name>
</gene>
<dbReference type="InterPro" id="IPR014025">
    <property type="entry name" value="Glutaredoxin_subgr"/>
</dbReference>
<dbReference type="GO" id="GO:0015038">
    <property type="term" value="F:glutathione disulfide oxidoreductase activity"/>
    <property type="evidence" value="ECO:0007669"/>
    <property type="project" value="TreeGrafter"/>
</dbReference>
<protein>
    <recommendedName>
        <fullName evidence="1">Glutaredoxin domain-containing protein</fullName>
    </recommendedName>
</protein>
<evidence type="ECO:0000313" key="2">
    <source>
        <dbReference type="EMBL" id="KPV72788.1"/>
    </source>
</evidence>
<evidence type="ECO:0000259" key="1">
    <source>
        <dbReference type="Pfam" id="PF00462"/>
    </source>
</evidence>
<dbReference type="PANTHER" id="PTHR45694">
    <property type="entry name" value="GLUTAREDOXIN 2"/>
    <property type="match status" value="1"/>
</dbReference>
<dbReference type="OrthoDB" id="423313at2759"/>